<keyword evidence="2" id="KW-0723">Serine/threonine-protein kinase</keyword>
<name>A0A438DP66_VITVI</name>
<comment type="catalytic activity">
    <reaction evidence="12">
        <text>L-threonyl-[protein] + ATP = O-phospho-L-threonyl-[protein] + ADP + H(+)</text>
        <dbReference type="Rhea" id="RHEA:46608"/>
        <dbReference type="Rhea" id="RHEA-COMP:11060"/>
        <dbReference type="Rhea" id="RHEA-COMP:11605"/>
        <dbReference type="ChEBI" id="CHEBI:15378"/>
        <dbReference type="ChEBI" id="CHEBI:30013"/>
        <dbReference type="ChEBI" id="CHEBI:30616"/>
        <dbReference type="ChEBI" id="CHEBI:61977"/>
        <dbReference type="ChEBI" id="CHEBI:456216"/>
        <dbReference type="EC" id="2.7.11.1"/>
    </reaction>
</comment>
<dbReference type="GO" id="GO:0048544">
    <property type="term" value="P:recognition of pollen"/>
    <property type="evidence" value="ECO:0007669"/>
    <property type="project" value="InterPro"/>
</dbReference>
<evidence type="ECO:0000256" key="12">
    <source>
        <dbReference type="ARBA" id="ARBA00047899"/>
    </source>
</evidence>
<keyword evidence="4" id="KW-0808">Transferase</keyword>
<dbReference type="Pfam" id="PF07714">
    <property type="entry name" value="PK_Tyr_Ser-Thr"/>
    <property type="match status" value="1"/>
</dbReference>
<protein>
    <recommendedName>
        <fullName evidence="1">non-specific serine/threonine protein kinase</fullName>
        <ecNumber evidence="1">2.7.11.1</ecNumber>
    </recommendedName>
</protein>
<evidence type="ECO:0000313" key="16">
    <source>
        <dbReference type="EMBL" id="RVW37257.1"/>
    </source>
</evidence>
<dbReference type="PANTHER" id="PTHR32444">
    <property type="entry name" value="BULB-TYPE LECTIN DOMAIN-CONTAINING PROTEIN"/>
    <property type="match status" value="1"/>
</dbReference>
<feature type="domain" description="Apple" evidence="15">
    <location>
        <begin position="85"/>
        <end position="170"/>
    </location>
</feature>
<evidence type="ECO:0000256" key="13">
    <source>
        <dbReference type="ARBA" id="ARBA00048679"/>
    </source>
</evidence>
<sequence length="331" mass="37081">MRLVLTPDGKAQRSTWTDKKNEWTLYSTAQRDQCDNYAICGVNGICKIDQSPNCERMKGFRPKFQSNWDMAYWSDGCVRSTPLDCQKGDGFVKYFGVNLPDTRSSWFNESMNLKECASLCLSNCSCTAYANSDIRGGGSGCLLWFGDLIDIRDFTQNGNSSFKSSPDLVCTAQEEEKTAKKKRLGNGLNSGFVNSLILHSILHFVAHMEHNSKGGENNEGQEHRELPLFDLDTLLNATNNFSSDNKLGEGGFGPVYKGILQEGQEIAVKMMSKTSRQGLKEFKNEVKSIAKLQNQNLVKLIGCCIHGRERLLIYEHKTNKSLDFFIFGLAL</sequence>
<dbReference type="Pfam" id="PF08276">
    <property type="entry name" value="PAN_2"/>
    <property type="match status" value="1"/>
</dbReference>
<dbReference type="Gene3D" id="3.30.200.20">
    <property type="entry name" value="Phosphorylase Kinase, domain 1"/>
    <property type="match status" value="1"/>
</dbReference>
<evidence type="ECO:0000259" key="15">
    <source>
        <dbReference type="PROSITE" id="PS50948"/>
    </source>
</evidence>
<dbReference type="PROSITE" id="PS50011">
    <property type="entry name" value="PROTEIN_KINASE_DOM"/>
    <property type="match status" value="1"/>
</dbReference>
<keyword evidence="11" id="KW-0325">Glycoprotein</keyword>
<keyword evidence="3" id="KW-0597">Phosphoprotein</keyword>
<dbReference type="GO" id="GO:0005524">
    <property type="term" value="F:ATP binding"/>
    <property type="evidence" value="ECO:0007669"/>
    <property type="project" value="UniProtKB-KW"/>
</dbReference>
<evidence type="ECO:0000313" key="17">
    <source>
        <dbReference type="Proteomes" id="UP000288805"/>
    </source>
</evidence>
<evidence type="ECO:0000256" key="11">
    <source>
        <dbReference type="ARBA" id="ARBA00023180"/>
    </source>
</evidence>
<evidence type="ECO:0000256" key="1">
    <source>
        <dbReference type="ARBA" id="ARBA00012513"/>
    </source>
</evidence>
<dbReference type="GO" id="GO:0030246">
    <property type="term" value="F:carbohydrate binding"/>
    <property type="evidence" value="ECO:0007669"/>
    <property type="project" value="UniProtKB-KW"/>
</dbReference>
<proteinExistence type="predicted"/>
<dbReference type="InterPro" id="IPR000858">
    <property type="entry name" value="S_locus_glycoprot_dom"/>
</dbReference>
<gene>
    <name evidence="16" type="primary">VvCHDh000031_10</name>
    <name evidence="16" type="ORF">CK203_104626</name>
</gene>
<dbReference type="FunFam" id="3.50.4.10:FF:000002">
    <property type="entry name" value="G-type lectin S-receptor-like serine/threonine-protein kinase"/>
    <property type="match status" value="1"/>
</dbReference>
<dbReference type="GO" id="GO:0004674">
    <property type="term" value="F:protein serine/threonine kinase activity"/>
    <property type="evidence" value="ECO:0007669"/>
    <property type="project" value="UniProtKB-KW"/>
</dbReference>
<dbReference type="InterPro" id="IPR000719">
    <property type="entry name" value="Prot_kinase_dom"/>
</dbReference>
<accession>A0A438DP66</accession>
<dbReference type="FunFam" id="3.30.200.20:FF:000195">
    <property type="entry name" value="G-type lectin S-receptor-like serine/threonine-protein kinase"/>
    <property type="match status" value="1"/>
</dbReference>
<reference evidence="16 17" key="1">
    <citation type="journal article" date="2018" name="PLoS Genet.">
        <title>Population sequencing reveals clonal diversity and ancestral inbreeding in the grapevine cultivar Chardonnay.</title>
        <authorList>
            <person name="Roach M.J."/>
            <person name="Johnson D.L."/>
            <person name="Bohlmann J."/>
            <person name="van Vuuren H.J."/>
            <person name="Jones S.J."/>
            <person name="Pretorius I.S."/>
            <person name="Schmidt S.A."/>
            <person name="Borneman A.R."/>
        </authorList>
    </citation>
    <scope>NUCLEOTIDE SEQUENCE [LARGE SCALE GENOMIC DNA]</scope>
    <source>
        <strain evidence="17">cv. Chardonnay</strain>
        <tissue evidence="16">Leaf</tissue>
    </source>
</reference>
<feature type="domain" description="Protein kinase" evidence="14">
    <location>
        <begin position="241"/>
        <end position="331"/>
    </location>
</feature>
<evidence type="ECO:0000256" key="6">
    <source>
        <dbReference type="ARBA" id="ARBA00022741"/>
    </source>
</evidence>
<dbReference type="Proteomes" id="UP000288805">
    <property type="component" value="Unassembled WGS sequence"/>
</dbReference>
<dbReference type="PROSITE" id="PS50948">
    <property type="entry name" value="PAN"/>
    <property type="match status" value="1"/>
</dbReference>
<evidence type="ECO:0000256" key="2">
    <source>
        <dbReference type="ARBA" id="ARBA00022527"/>
    </source>
</evidence>
<dbReference type="InterPro" id="IPR001245">
    <property type="entry name" value="Ser-Thr/Tyr_kinase_cat_dom"/>
</dbReference>
<organism evidence="16 17">
    <name type="scientific">Vitis vinifera</name>
    <name type="common">Grape</name>
    <dbReference type="NCBI Taxonomy" id="29760"/>
    <lineage>
        <taxon>Eukaryota</taxon>
        <taxon>Viridiplantae</taxon>
        <taxon>Streptophyta</taxon>
        <taxon>Embryophyta</taxon>
        <taxon>Tracheophyta</taxon>
        <taxon>Spermatophyta</taxon>
        <taxon>Magnoliopsida</taxon>
        <taxon>eudicotyledons</taxon>
        <taxon>Gunneridae</taxon>
        <taxon>Pentapetalae</taxon>
        <taxon>rosids</taxon>
        <taxon>Vitales</taxon>
        <taxon>Vitaceae</taxon>
        <taxon>Viteae</taxon>
        <taxon>Vitis</taxon>
    </lineage>
</organism>
<dbReference type="Pfam" id="PF00954">
    <property type="entry name" value="S_locus_glycop"/>
    <property type="match status" value="1"/>
</dbReference>
<keyword evidence="9" id="KW-1015">Disulfide bond</keyword>
<comment type="caution">
    <text evidence="16">The sequence shown here is derived from an EMBL/GenBank/DDBJ whole genome shotgun (WGS) entry which is preliminary data.</text>
</comment>
<keyword evidence="6" id="KW-0547">Nucleotide-binding</keyword>
<dbReference type="InterPro" id="IPR011009">
    <property type="entry name" value="Kinase-like_dom_sf"/>
</dbReference>
<evidence type="ECO:0000256" key="7">
    <source>
        <dbReference type="ARBA" id="ARBA00022777"/>
    </source>
</evidence>
<dbReference type="EMBL" id="QGNW01001542">
    <property type="protein sequence ID" value="RVW37257.1"/>
    <property type="molecule type" value="Genomic_DNA"/>
</dbReference>
<keyword evidence="8" id="KW-0067">ATP-binding</keyword>
<keyword evidence="5" id="KW-0732">Signal</keyword>
<comment type="catalytic activity">
    <reaction evidence="13">
        <text>L-seryl-[protein] + ATP = O-phospho-L-seryl-[protein] + ADP + H(+)</text>
        <dbReference type="Rhea" id="RHEA:17989"/>
        <dbReference type="Rhea" id="RHEA-COMP:9863"/>
        <dbReference type="Rhea" id="RHEA-COMP:11604"/>
        <dbReference type="ChEBI" id="CHEBI:15378"/>
        <dbReference type="ChEBI" id="CHEBI:29999"/>
        <dbReference type="ChEBI" id="CHEBI:30616"/>
        <dbReference type="ChEBI" id="CHEBI:83421"/>
        <dbReference type="ChEBI" id="CHEBI:456216"/>
        <dbReference type="EC" id="2.7.11.1"/>
    </reaction>
</comment>
<dbReference type="Gene3D" id="3.50.4.10">
    <property type="entry name" value="Hepatocyte Growth Factor"/>
    <property type="match status" value="1"/>
</dbReference>
<keyword evidence="10 16" id="KW-0675">Receptor</keyword>
<keyword evidence="7 16" id="KW-0418">Kinase</keyword>
<dbReference type="EC" id="2.7.11.1" evidence="1"/>
<dbReference type="PANTHER" id="PTHR32444:SF183">
    <property type="entry name" value="APPLE DOMAIN-CONTAINING PROTEIN"/>
    <property type="match status" value="1"/>
</dbReference>
<dbReference type="CDD" id="cd01098">
    <property type="entry name" value="PAN_AP_plant"/>
    <property type="match status" value="1"/>
</dbReference>
<dbReference type="InterPro" id="IPR003609">
    <property type="entry name" value="Pan_app"/>
</dbReference>
<evidence type="ECO:0000259" key="14">
    <source>
        <dbReference type="PROSITE" id="PS50011"/>
    </source>
</evidence>
<evidence type="ECO:0000256" key="10">
    <source>
        <dbReference type="ARBA" id="ARBA00023170"/>
    </source>
</evidence>
<dbReference type="AlphaFoldDB" id="A0A438DP66"/>
<evidence type="ECO:0000256" key="8">
    <source>
        <dbReference type="ARBA" id="ARBA00022840"/>
    </source>
</evidence>
<evidence type="ECO:0000256" key="9">
    <source>
        <dbReference type="ARBA" id="ARBA00023157"/>
    </source>
</evidence>
<dbReference type="SUPFAM" id="SSF56112">
    <property type="entry name" value="Protein kinase-like (PK-like)"/>
    <property type="match status" value="1"/>
</dbReference>
<evidence type="ECO:0000256" key="4">
    <source>
        <dbReference type="ARBA" id="ARBA00022679"/>
    </source>
</evidence>
<dbReference type="SMART" id="SM00473">
    <property type="entry name" value="PAN_AP"/>
    <property type="match status" value="1"/>
</dbReference>
<evidence type="ECO:0000256" key="5">
    <source>
        <dbReference type="ARBA" id="ARBA00022729"/>
    </source>
</evidence>
<keyword evidence="16" id="KW-0430">Lectin</keyword>
<evidence type="ECO:0000256" key="3">
    <source>
        <dbReference type="ARBA" id="ARBA00022553"/>
    </source>
</evidence>